<reference evidence="1" key="1">
    <citation type="submission" date="2014-09" db="EMBL/GenBank/DDBJ databases">
        <authorList>
            <person name="Magalhaes I.L.F."/>
            <person name="Oliveira U."/>
            <person name="Santos F.R."/>
            <person name="Vidigal T.H.D.A."/>
            <person name="Brescovit A.D."/>
            <person name="Santos A.J."/>
        </authorList>
    </citation>
    <scope>NUCLEOTIDE SEQUENCE</scope>
    <source>
        <tissue evidence="1">Shoot tissue taken approximately 20 cm above the soil surface</tissue>
    </source>
</reference>
<reference evidence="1" key="2">
    <citation type="journal article" date="2015" name="Data Brief">
        <title>Shoot transcriptome of the giant reed, Arundo donax.</title>
        <authorList>
            <person name="Barrero R.A."/>
            <person name="Guerrero F.D."/>
            <person name="Moolhuijzen P."/>
            <person name="Goolsby J.A."/>
            <person name="Tidwell J."/>
            <person name="Bellgard S.E."/>
            <person name="Bellgard M.I."/>
        </authorList>
    </citation>
    <scope>NUCLEOTIDE SEQUENCE</scope>
    <source>
        <tissue evidence="1">Shoot tissue taken approximately 20 cm above the soil surface</tissue>
    </source>
</reference>
<name>A0A0A9H3W1_ARUDO</name>
<sequence length="80" mass="9274">MSSFQHPIIRCYKLKTLFQEGISWLAEAGNCWTNLVSTILRFFYSDEGRCLVNQNLARRSLMLLSESNLNSAENNMRANR</sequence>
<evidence type="ECO:0000313" key="1">
    <source>
        <dbReference type="EMBL" id="JAE30479.1"/>
    </source>
</evidence>
<dbReference type="AlphaFoldDB" id="A0A0A9H3W1"/>
<proteinExistence type="predicted"/>
<dbReference type="EMBL" id="GBRH01167417">
    <property type="protein sequence ID" value="JAE30479.1"/>
    <property type="molecule type" value="Transcribed_RNA"/>
</dbReference>
<protein>
    <submittedName>
        <fullName evidence="1">Uncharacterized protein</fullName>
    </submittedName>
</protein>
<organism evidence="1">
    <name type="scientific">Arundo donax</name>
    <name type="common">Giant reed</name>
    <name type="synonym">Donax arundinaceus</name>
    <dbReference type="NCBI Taxonomy" id="35708"/>
    <lineage>
        <taxon>Eukaryota</taxon>
        <taxon>Viridiplantae</taxon>
        <taxon>Streptophyta</taxon>
        <taxon>Embryophyta</taxon>
        <taxon>Tracheophyta</taxon>
        <taxon>Spermatophyta</taxon>
        <taxon>Magnoliopsida</taxon>
        <taxon>Liliopsida</taxon>
        <taxon>Poales</taxon>
        <taxon>Poaceae</taxon>
        <taxon>PACMAD clade</taxon>
        <taxon>Arundinoideae</taxon>
        <taxon>Arundineae</taxon>
        <taxon>Arundo</taxon>
    </lineage>
</organism>
<accession>A0A0A9H3W1</accession>